<comment type="caution">
    <text evidence="6">The sequence shown here is derived from an EMBL/GenBank/DDBJ whole genome shotgun (WGS) entry which is preliminary data.</text>
</comment>
<keyword evidence="7" id="KW-1185">Reference proteome</keyword>
<dbReference type="Gene3D" id="3.40.640.10">
    <property type="entry name" value="Type I PLP-dependent aspartate aminotransferase-like (Major domain)"/>
    <property type="match status" value="1"/>
</dbReference>
<dbReference type="GO" id="GO:1901605">
    <property type="term" value="P:alpha-amino acid metabolic process"/>
    <property type="evidence" value="ECO:0007669"/>
    <property type="project" value="TreeGrafter"/>
</dbReference>
<gene>
    <name evidence="6" type="ORF">D9758_018327</name>
</gene>
<evidence type="ECO:0000256" key="3">
    <source>
        <dbReference type="ARBA" id="ARBA00022576"/>
    </source>
</evidence>
<dbReference type="AlphaFoldDB" id="A0A8H5FG42"/>
<dbReference type="PANTHER" id="PTHR42790:SF19">
    <property type="entry name" value="KYNURENINE_ALPHA-AMINOADIPATE AMINOTRANSFERASE, MITOCHONDRIAL"/>
    <property type="match status" value="1"/>
</dbReference>
<sequence length="518" mass="59063">MRHYNSLGMRTNLTRMNTKCIRNQYAGKFQEEILPLISLNITARSPPNDTSLNTPNEISVNIDRVALVAGLRNRNTSEITDLARWLRELQSRMHGRRAGEGWRICIGSGSRELIYRFRALMLGQAVQAMVNHHNKTHTHTHRDSIFVESFVYKDIIPMFETICNPIMVQTDGDGICAEYLRDILESCKWTPENPKPKFLYTVPYGCNPTGITTTTERRKEVLKLAREHDFIILEDDPYYYLYYSEAPRPPSYFALEATESTEKGQYEGGRVVRFDSLTKILSAGMPIGWASGPAHLLKLIERHPGFVCPYFLRIFHLVASTSNLVSIETLHGISSGNIPDVLDVPTFLIATPLRHFLLWSPPIGLIKALWLKDLVLSDVSTTTSSNLQASSLAQVIAHALLKKWGNDGFDSHVRSASEFYRKKRDTFEDAMNKHLKELARWERPEAGMFFWFKLLIPDSAVTKVEMRDAVERLPWAVFWQPENGNSRYVRASFSVPDEDEVNEGLEGLRHFILGIGDT</sequence>
<dbReference type="Gene3D" id="3.90.1150.10">
    <property type="entry name" value="Aspartate Aminotransferase, domain 1"/>
    <property type="match status" value="1"/>
</dbReference>
<dbReference type="CDD" id="cd00609">
    <property type="entry name" value="AAT_like"/>
    <property type="match status" value="1"/>
</dbReference>
<evidence type="ECO:0000256" key="2">
    <source>
        <dbReference type="ARBA" id="ARBA00007441"/>
    </source>
</evidence>
<comment type="similarity">
    <text evidence="2">Belongs to the class-I pyridoxal-phosphate-dependent aminotransferase family.</text>
</comment>
<dbReference type="PANTHER" id="PTHR42790">
    <property type="entry name" value="AMINOTRANSFERASE"/>
    <property type="match status" value="1"/>
</dbReference>
<dbReference type="InterPro" id="IPR015424">
    <property type="entry name" value="PyrdxlP-dep_Trfase"/>
</dbReference>
<dbReference type="Proteomes" id="UP000559256">
    <property type="component" value="Unassembled WGS sequence"/>
</dbReference>
<dbReference type="OrthoDB" id="691673at2759"/>
<name>A0A8H5FG42_9AGAR</name>
<accession>A0A8H5FG42</accession>
<dbReference type="GO" id="GO:0008483">
    <property type="term" value="F:transaminase activity"/>
    <property type="evidence" value="ECO:0007669"/>
    <property type="project" value="UniProtKB-KW"/>
</dbReference>
<evidence type="ECO:0000256" key="4">
    <source>
        <dbReference type="ARBA" id="ARBA00022679"/>
    </source>
</evidence>
<keyword evidence="4" id="KW-0808">Transferase</keyword>
<organism evidence="6 7">
    <name type="scientific">Tetrapyrgos nigripes</name>
    <dbReference type="NCBI Taxonomy" id="182062"/>
    <lineage>
        <taxon>Eukaryota</taxon>
        <taxon>Fungi</taxon>
        <taxon>Dikarya</taxon>
        <taxon>Basidiomycota</taxon>
        <taxon>Agaricomycotina</taxon>
        <taxon>Agaricomycetes</taxon>
        <taxon>Agaricomycetidae</taxon>
        <taxon>Agaricales</taxon>
        <taxon>Marasmiineae</taxon>
        <taxon>Marasmiaceae</taxon>
        <taxon>Tetrapyrgos</taxon>
    </lineage>
</organism>
<evidence type="ECO:0000256" key="5">
    <source>
        <dbReference type="ARBA" id="ARBA00022898"/>
    </source>
</evidence>
<keyword evidence="3" id="KW-0032">Aminotransferase</keyword>
<evidence type="ECO:0008006" key="8">
    <source>
        <dbReference type="Google" id="ProtNLM"/>
    </source>
</evidence>
<evidence type="ECO:0000313" key="7">
    <source>
        <dbReference type="Proteomes" id="UP000559256"/>
    </source>
</evidence>
<dbReference type="InterPro" id="IPR015422">
    <property type="entry name" value="PyrdxlP-dep_Trfase_small"/>
</dbReference>
<evidence type="ECO:0000256" key="1">
    <source>
        <dbReference type="ARBA" id="ARBA00001933"/>
    </source>
</evidence>
<proteinExistence type="inferred from homology"/>
<evidence type="ECO:0000313" key="6">
    <source>
        <dbReference type="EMBL" id="KAF5335920.1"/>
    </source>
</evidence>
<dbReference type="InterPro" id="IPR015421">
    <property type="entry name" value="PyrdxlP-dep_Trfase_major"/>
</dbReference>
<protein>
    <recommendedName>
        <fullName evidence="8">Aminotransferase class I/classII domain-containing protein</fullName>
    </recommendedName>
</protein>
<dbReference type="EMBL" id="JAACJM010000232">
    <property type="protein sequence ID" value="KAF5335920.1"/>
    <property type="molecule type" value="Genomic_DNA"/>
</dbReference>
<reference evidence="6 7" key="1">
    <citation type="journal article" date="2020" name="ISME J.">
        <title>Uncovering the hidden diversity of litter-decomposition mechanisms in mushroom-forming fungi.</title>
        <authorList>
            <person name="Floudas D."/>
            <person name="Bentzer J."/>
            <person name="Ahren D."/>
            <person name="Johansson T."/>
            <person name="Persson P."/>
            <person name="Tunlid A."/>
        </authorList>
    </citation>
    <scope>NUCLEOTIDE SEQUENCE [LARGE SCALE GENOMIC DNA]</scope>
    <source>
        <strain evidence="6 7">CBS 291.85</strain>
    </source>
</reference>
<dbReference type="SUPFAM" id="SSF53383">
    <property type="entry name" value="PLP-dependent transferases"/>
    <property type="match status" value="1"/>
</dbReference>
<keyword evidence="5" id="KW-0663">Pyridoxal phosphate</keyword>
<dbReference type="InterPro" id="IPR050859">
    <property type="entry name" value="Class-I_PLP-dep_aminotransf"/>
</dbReference>
<comment type="cofactor">
    <cofactor evidence="1">
        <name>pyridoxal 5'-phosphate</name>
        <dbReference type="ChEBI" id="CHEBI:597326"/>
    </cofactor>
</comment>